<keyword evidence="3" id="KW-0732">Signal</keyword>
<dbReference type="AlphaFoldDB" id="Q4PMR0"/>
<proteinExistence type="evidence at transcript level"/>
<name>Q4PMR0_IXOSC</name>
<dbReference type="InterPro" id="IPR029277">
    <property type="entry name" value="SVWC_dom"/>
</dbReference>
<keyword evidence="2" id="KW-0964">Secreted</keyword>
<dbReference type="VEuPathDB" id="VectorBase:ISCW006059"/>
<organism evidence="5">
    <name type="scientific">Ixodes scapularis</name>
    <name type="common">Black-legged tick</name>
    <name type="synonym">Deer tick</name>
    <dbReference type="NCBI Taxonomy" id="6945"/>
    <lineage>
        <taxon>Eukaryota</taxon>
        <taxon>Metazoa</taxon>
        <taxon>Ecdysozoa</taxon>
        <taxon>Arthropoda</taxon>
        <taxon>Chelicerata</taxon>
        <taxon>Arachnida</taxon>
        <taxon>Acari</taxon>
        <taxon>Parasitiformes</taxon>
        <taxon>Ixodida</taxon>
        <taxon>Ixodoidea</taxon>
        <taxon>Ixodidae</taxon>
        <taxon>Ixodinae</taxon>
        <taxon>Ixodes</taxon>
    </lineage>
</organism>
<feature type="domain" description="Single" evidence="4">
    <location>
        <begin position="37"/>
        <end position="101"/>
    </location>
</feature>
<accession>Q4PMR0</accession>
<dbReference type="VEuPathDB" id="VectorBase:ISCI006059"/>
<protein>
    <submittedName>
        <fullName evidence="5">Putative salivary secreted protein</fullName>
    </submittedName>
</protein>
<sequence>MRSIVLWALIALGGVPLLMGAANQRHHYEVSFDNGTCKYRNQTLDDGGFLTLQFPCELWLCNAEEKTLTVEGCNVRRYGSCIYVHRYNKYWPFCCPGRPIC</sequence>
<reference evidence="5" key="1">
    <citation type="submission" date="2005-05" db="EMBL/GenBank/DDBJ databases">
        <authorList>
            <person name="Tseng H.-P."/>
            <person name="Hseu T.-H."/>
            <person name="Buhler D.R."/>
            <person name="Wang W.-D."/>
            <person name="Tsai H.-L."/>
            <person name="Hu C.-H."/>
        </authorList>
    </citation>
    <scope>NUCLEOTIDE SEQUENCE</scope>
    <source>
        <strain evidence="5">ISN-L-25</strain>
        <tissue evidence="5">Salivary glands</tissue>
    </source>
</reference>
<dbReference type="EMBL" id="DQ066064">
    <property type="protein sequence ID" value="AAY66701.1"/>
    <property type="molecule type" value="mRNA"/>
</dbReference>
<evidence type="ECO:0000313" key="5">
    <source>
        <dbReference type="EMBL" id="AAY66701.1"/>
    </source>
</evidence>
<feature type="signal peptide" evidence="3">
    <location>
        <begin position="1"/>
        <end position="20"/>
    </location>
</feature>
<evidence type="ECO:0000256" key="2">
    <source>
        <dbReference type="ARBA" id="ARBA00022525"/>
    </source>
</evidence>
<feature type="chain" id="PRO_5004241554" evidence="3">
    <location>
        <begin position="21"/>
        <end position="101"/>
    </location>
</feature>
<evidence type="ECO:0000256" key="1">
    <source>
        <dbReference type="ARBA" id="ARBA00004613"/>
    </source>
</evidence>
<dbReference type="VEuPathDB" id="VectorBase:ISCP_031887"/>
<dbReference type="GO" id="GO:0005576">
    <property type="term" value="C:extracellular region"/>
    <property type="evidence" value="ECO:0007669"/>
    <property type="project" value="UniProtKB-SubCell"/>
</dbReference>
<evidence type="ECO:0000259" key="4">
    <source>
        <dbReference type="SMART" id="SM01318"/>
    </source>
</evidence>
<evidence type="ECO:0000256" key="3">
    <source>
        <dbReference type="SAM" id="SignalP"/>
    </source>
</evidence>
<dbReference type="Pfam" id="PF15430">
    <property type="entry name" value="SVWC"/>
    <property type="match status" value="1"/>
</dbReference>
<reference evidence="5" key="2">
    <citation type="journal article" date="2006" name="Insect Biochem. Mol. Biol.">
        <title>An annotated catalog of salivary gland transcripts from Ixodes scapularis ticks.</title>
        <authorList>
            <person name="Ribeiro J.M."/>
            <person name="Alarcon-Chaidez F."/>
            <person name="Francischetti I.M."/>
            <person name="Mans B.J."/>
            <person name="Mather T.N."/>
            <person name="Valenzuela J.G."/>
            <person name="Wikel S.K."/>
        </authorList>
    </citation>
    <scope>NUCLEOTIDE SEQUENCE</scope>
    <source>
        <strain evidence="5">ISN-L-25</strain>
        <tissue evidence="5">Salivary glands</tissue>
    </source>
</reference>
<comment type="subcellular location">
    <subcellularLocation>
        <location evidence="1">Secreted</location>
    </subcellularLocation>
</comment>
<dbReference type="SMART" id="SM01318">
    <property type="entry name" value="SVWC"/>
    <property type="match status" value="1"/>
</dbReference>